<proteinExistence type="predicted"/>
<evidence type="ECO:0000313" key="1">
    <source>
        <dbReference type="Proteomes" id="UP000887580"/>
    </source>
</evidence>
<sequence>IGSIGAHTFLQCESLRILDLSDNKIKFLPPKPFQLNSKLKNLNLAFNEIEEIQLEHFIGLETLRTLSFSNNPIKGIEPFAFLPLSKSLRSLKFNSCNLTRIPLAITQCCLLESLEINDNRLYEADSMPPEILALIAEIKNLEFERNPLMKFPDGLFLFPAGNEATLSNILDTLIQLPVWRKEPCTPFMWNIHLSNSSSNLRRKVAIWDKNRMRRENLKHCEFLYERIIENLSLYRELAENSGCEANRRLRRVRESCRKNQKENRKQHSNSSKSKSQKPAISPSGVVVIEKPIENVPTLEFEEAAAEIEHDYVLASSLLANIIFTVVFVSLIVYIISIRIISGISKNNDRNEFEEIRGIQ</sequence>
<accession>A0AC35FV11</accession>
<reference evidence="2" key="1">
    <citation type="submission" date="2022-11" db="UniProtKB">
        <authorList>
            <consortium name="WormBaseParasite"/>
        </authorList>
    </citation>
    <scope>IDENTIFICATION</scope>
</reference>
<protein>
    <submittedName>
        <fullName evidence="2">Uncharacterized protein</fullName>
    </submittedName>
</protein>
<organism evidence="1 2">
    <name type="scientific">Panagrolaimus sp. PS1159</name>
    <dbReference type="NCBI Taxonomy" id="55785"/>
    <lineage>
        <taxon>Eukaryota</taxon>
        <taxon>Metazoa</taxon>
        <taxon>Ecdysozoa</taxon>
        <taxon>Nematoda</taxon>
        <taxon>Chromadorea</taxon>
        <taxon>Rhabditida</taxon>
        <taxon>Tylenchina</taxon>
        <taxon>Panagrolaimomorpha</taxon>
        <taxon>Panagrolaimoidea</taxon>
        <taxon>Panagrolaimidae</taxon>
        <taxon>Panagrolaimus</taxon>
    </lineage>
</organism>
<evidence type="ECO:0000313" key="2">
    <source>
        <dbReference type="WBParaSite" id="PS1159_v2.g21233.t1"/>
    </source>
</evidence>
<name>A0AC35FV11_9BILA</name>
<dbReference type="WBParaSite" id="PS1159_v2.g21233.t1">
    <property type="protein sequence ID" value="PS1159_v2.g21233.t1"/>
    <property type="gene ID" value="PS1159_v2.g21233"/>
</dbReference>
<dbReference type="Proteomes" id="UP000887580">
    <property type="component" value="Unplaced"/>
</dbReference>